<evidence type="ECO:0008006" key="4">
    <source>
        <dbReference type="Google" id="ProtNLM"/>
    </source>
</evidence>
<gene>
    <name evidence="2" type="ORF">AUK40_04425</name>
</gene>
<reference evidence="2 3" key="1">
    <citation type="journal article" date="2016" name="Environ. Microbiol.">
        <title>Genomic resolution of a cold subsurface aquifer community provides metabolic insights for novel microbes adapted to high CO concentrations.</title>
        <authorList>
            <person name="Probst A.J."/>
            <person name="Castelle C.J."/>
            <person name="Singh A."/>
            <person name="Brown C.T."/>
            <person name="Anantharaman K."/>
            <person name="Sharon I."/>
            <person name="Hug L.A."/>
            <person name="Burstein D."/>
            <person name="Emerson J.B."/>
            <person name="Thomas B.C."/>
            <person name="Banfield J.F."/>
        </authorList>
    </citation>
    <scope>NUCLEOTIDE SEQUENCE [LARGE SCALE GENOMIC DNA]</scope>
    <source>
        <strain evidence="2">CG2_30_54_11</strain>
    </source>
</reference>
<evidence type="ECO:0000256" key="1">
    <source>
        <dbReference type="SAM" id="Phobius"/>
    </source>
</evidence>
<evidence type="ECO:0000313" key="2">
    <source>
        <dbReference type="EMBL" id="OIP96876.1"/>
    </source>
</evidence>
<name>A0A1J5III4_9BACT</name>
<feature type="transmembrane region" description="Helical" evidence="1">
    <location>
        <begin position="118"/>
        <end position="135"/>
    </location>
</feature>
<proteinExistence type="predicted"/>
<feature type="transmembrane region" description="Helical" evidence="1">
    <location>
        <begin position="221"/>
        <end position="239"/>
    </location>
</feature>
<organism evidence="2 3">
    <name type="scientific">Candidatus Wirthbacteria bacterium CG2_30_54_11</name>
    <dbReference type="NCBI Taxonomy" id="1817892"/>
    <lineage>
        <taxon>Bacteria</taxon>
        <taxon>Candidatus Wirthbacteria</taxon>
    </lineage>
</organism>
<comment type="caution">
    <text evidence="2">The sequence shown here is derived from an EMBL/GenBank/DDBJ whole genome shotgun (WGS) entry which is preliminary data.</text>
</comment>
<keyword evidence="1" id="KW-0812">Transmembrane</keyword>
<dbReference type="AlphaFoldDB" id="A0A1J5III4"/>
<keyword evidence="1" id="KW-1133">Transmembrane helix</keyword>
<evidence type="ECO:0000313" key="3">
    <source>
        <dbReference type="Proteomes" id="UP000183245"/>
    </source>
</evidence>
<sequence>MNRSKISSVDVISAILLISISVAWRYTVWASHLVNLSNVELITVSTIVAGLILRSRLSWIIPLAAVALSDAFIPNNATTMLYVWGAWLMIGAGNQMITSRKTLAASVPASSGKRVASVAALVILLALAAFSGRIFSPIGRLLSPVSLIVLGISALVAFVALRRAFPRLSLGLGLGIGSTLFFFAVTNLGVWLEGMYHMYPMTAQGLLTCYMRGLPFLERQMRATIILVPSAMVAGEAVVRSLSRFSIRSRAAQKI</sequence>
<dbReference type="Pfam" id="PF20221">
    <property type="entry name" value="DUF6580"/>
    <property type="match status" value="2"/>
</dbReference>
<dbReference type="Proteomes" id="UP000183245">
    <property type="component" value="Unassembled WGS sequence"/>
</dbReference>
<feature type="transmembrane region" description="Helical" evidence="1">
    <location>
        <begin position="141"/>
        <end position="161"/>
    </location>
</feature>
<feature type="transmembrane region" description="Helical" evidence="1">
    <location>
        <begin position="7"/>
        <end position="27"/>
    </location>
</feature>
<accession>A0A1J5III4</accession>
<feature type="transmembrane region" description="Helical" evidence="1">
    <location>
        <begin position="79"/>
        <end position="97"/>
    </location>
</feature>
<dbReference type="InterPro" id="IPR046487">
    <property type="entry name" value="DUF6580"/>
</dbReference>
<protein>
    <recommendedName>
        <fullName evidence="4">Rod shape-determining protein MreD</fullName>
    </recommendedName>
</protein>
<dbReference type="EMBL" id="MNZT01000077">
    <property type="protein sequence ID" value="OIP96876.1"/>
    <property type="molecule type" value="Genomic_DNA"/>
</dbReference>
<feature type="transmembrane region" description="Helical" evidence="1">
    <location>
        <begin position="168"/>
        <end position="192"/>
    </location>
</feature>
<keyword evidence="1" id="KW-0472">Membrane</keyword>